<name>A0A7W3UY74_9GAMM</name>
<sequence>MEGDQGWRVIDVARSKNGVIQAGRCFPGREESLLIGTRGLRVGSDTNLPRGQGFSVAYIDPVDSAGDWTWFALSRTSAGQPALFALMAEDLLALFAQAGGYDGERIRVAMLGRIRAWQDFMKRDRLGVLSPEAELGLFGELVVLRDIVCSGVPAADAVRYWAGPEEGLQDYLIGTGAVEVKSTVSPAGFIAEIGSLEQLDDSLRQPLYVAAVRFSLSPDGLTLPEICAELEAVFVEEAGSPLILKDKLISAGYVDLMAEKYSRRFLLQHIGYRLIRPDSPRLTRGNVPAPVQRARYSLDLEVIPVVASEFGAIFKSFGDVTTWS</sequence>
<dbReference type="AlphaFoldDB" id="A0A7W3UY74"/>
<reference evidence="1 2" key="1">
    <citation type="submission" date="2020-08" db="EMBL/GenBank/DDBJ databases">
        <title>Stenotrophomonas sp. W1S232.</title>
        <authorList>
            <person name="Deng Y."/>
        </authorList>
    </citation>
    <scope>NUCLEOTIDE SEQUENCE [LARGE SCALE GENOMIC DNA]</scope>
    <source>
        <strain evidence="1 2">W1S232</strain>
    </source>
</reference>
<dbReference type="InterPro" id="IPR025534">
    <property type="entry name" value="DUF4420"/>
</dbReference>
<proteinExistence type="predicted"/>
<evidence type="ECO:0000313" key="2">
    <source>
        <dbReference type="Proteomes" id="UP000550609"/>
    </source>
</evidence>
<comment type="caution">
    <text evidence="1">The sequence shown here is derived from an EMBL/GenBank/DDBJ whole genome shotgun (WGS) entry which is preliminary data.</text>
</comment>
<evidence type="ECO:0000313" key="1">
    <source>
        <dbReference type="EMBL" id="MBB1116024.1"/>
    </source>
</evidence>
<protein>
    <submittedName>
        <fullName evidence="1">PD-(D/E)XK motif protein</fullName>
    </submittedName>
</protein>
<dbReference type="EMBL" id="JACIUV010000001">
    <property type="protein sequence ID" value="MBB1116024.1"/>
    <property type="molecule type" value="Genomic_DNA"/>
</dbReference>
<gene>
    <name evidence="1" type="ORF">H4O09_02945</name>
</gene>
<dbReference type="Pfam" id="PF14390">
    <property type="entry name" value="DUF4420"/>
    <property type="match status" value="1"/>
</dbReference>
<accession>A0A7W3UY74</accession>
<organism evidence="1 2">
    <name type="scientific">Stenotrophomonas koreensis</name>
    <dbReference type="NCBI Taxonomy" id="266128"/>
    <lineage>
        <taxon>Bacteria</taxon>
        <taxon>Pseudomonadati</taxon>
        <taxon>Pseudomonadota</taxon>
        <taxon>Gammaproteobacteria</taxon>
        <taxon>Lysobacterales</taxon>
        <taxon>Lysobacteraceae</taxon>
        <taxon>Stenotrophomonas</taxon>
    </lineage>
</organism>
<dbReference type="Proteomes" id="UP000550609">
    <property type="component" value="Unassembled WGS sequence"/>
</dbReference>